<dbReference type="InterPro" id="IPR029068">
    <property type="entry name" value="Glyas_Bleomycin-R_OHBP_Dase"/>
</dbReference>
<dbReference type="Gene3D" id="3.10.180.10">
    <property type="entry name" value="2,3-Dihydroxybiphenyl 1,2-Dioxygenase, domain 1"/>
    <property type="match status" value="1"/>
</dbReference>
<gene>
    <name evidence="1" type="ORF">LCER1_G003520</name>
</gene>
<dbReference type="SUPFAM" id="SSF54593">
    <property type="entry name" value="Glyoxalase/Bleomycin resistance protein/Dihydroxybiphenyl dioxygenase"/>
    <property type="match status" value="1"/>
</dbReference>
<name>A0A7D8YMX7_9HELO</name>
<dbReference type="EMBL" id="QGMG01000254">
    <property type="protein sequence ID" value="TVY55310.1"/>
    <property type="molecule type" value="Genomic_DNA"/>
</dbReference>
<dbReference type="OrthoDB" id="4179687at2759"/>
<evidence type="ECO:0000313" key="2">
    <source>
        <dbReference type="Proteomes" id="UP000481288"/>
    </source>
</evidence>
<comment type="caution">
    <text evidence="1">The sequence shown here is derived from an EMBL/GenBank/DDBJ whole genome shotgun (WGS) entry which is preliminary data.</text>
</comment>
<dbReference type="Proteomes" id="UP000481288">
    <property type="component" value="Unassembled WGS sequence"/>
</dbReference>
<sequence>MSQTKPHARMPPAPTRLRQIALVASDLERAKHLLTTVIGTEVIFRDPLAEQWGLRNILVPIGGDVIEVVSPFKSDTTAGRLLSKRGDGGYMIIMQTEDAAARRDYLQSKKLVKVIFNHESEDSVCIQYHPKGIKGGIIPELDSHPPSPTNPTPLQTRFSPWHACGPLTTYPKYSAGMERHSDLHLLSATCRLAPGDADIEAAARQWEDVFGVVRGERKGESEFANARLQFVSGVTGESEGLVEMCVGMEGNIALSGVLDRAERMGVLGGDGVVEMLGVRWKFVLFEEQVKSRL</sequence>
<keyword evidence="2" id="KW-1185">Reference proteome</keyword>
<reference evidence="1 2" key="1">
    <citation type="submission" date="2018-05" db="EMBL/GenBank/DDBJ databases">
        <title>Whole genome sequencing for identification of molecular markers to develop diagnostic detection tools for the regulated plant pathogen Lachnellula willkommii.</title>
        <authorList>
            <person name="Giroux E."/>
            <person name="Bilodeau G."/>
        </authorList>
    </citation>
    <scope>NUCLEOTIDE SEQUENCE [LARGE SCALE GENOMIC DNA]</scope>
    <source>
        <strain evidence="1 2">CBS 625.97</strain>
    </source>
</reference>
<protein>
    <recommendedName>
        <fullName evidence="3">Glyoxalase-like domain-containing protein</fullName>
    </recommendedName>
</protein>
<organism evidence="1 2">
    <name type="scientific">Lachnellula cervina</name>
    <dbReference type="NCBI Taxonomy" id="1316786"/>
    <lineage>
        <taxon>Eukaryota</taxon>
        <taxon>Fungi</taxon>
        <taxon>Dikarya</taxon>
        <taxon>Ascomycota</taxon>
        <taxon>Pezizomycotina</taxon>
        <taxon>Leotiomycetes</taxon>
        <taxon>Helotiales</taxon>
        <taxon>Lachnaceae</taxon>
        <taxon>Lachnellula</taxon>
    </lineage>
</organism>
<evidence type="ECO:0008006" key="3">
    <source>
        <dbReference type="Google" id="ProtNLM"/>
    </source>
</evidence>
<accession>A0A7D8YMX7</accession>
<proteinExistence type="predicted"/>
<evidence type="ECO:0000313" key="1">
    <source>
        <dbReference type="EMBL" id="TVY55310.1"/>
    </source>
</evidence>
<dbReference type="AlphaFoldDB" id="A0A7D8YMX7"/>